<evidence type="ECO:0008006" key="4">
    <source>
        <dbReference type="Google" id="ProtNLM"/>
    </source>
</evidence>
<organism evidence="2 3">
    <name type="scientific">Emticicia soli</name>
    <dbReference type="NCBI Taxonomy" id="2027878"/>
    <lineage>
        <taxon>Bacteria</taxon>
        <taxon>Pseudomonadati</taxon>
        <taxon>Bacteroidota</taxon>
        <taxon>Cytophagia</taxon>
        <taxon>Cytophagales</taxon>
        <taxon>Leadbetterellaceae</taxon>
        <taxon>Emticicia</taxon>
    </lineage>
</organism>
<dbReference type="RefSeq" id="WP_340239641.1">
    <property type="nucleotide sequence ID" value="NZ_JBBEWC010000013.1"/>
</dbReference>
<dbReference type="Proteomes" id="UP001597510">
    <property type="component" value="Unassembled WGS sequence"/>
</dbReference>
<comment type="caution">
    <text evidence="2">The sequence shown here is derived from an EMBL/GenBank/DDBJ whole genome shotgun (WGS) entry which is preliminary data.</text>
</comment>
<accession>A0ABW5JAY0</accession>
<evidence type="ECO:0000256" key="1">
    <source>
        <dbReference type="SAM" id="SignalP"/>
    </source>
</evidence>
<sequence>MKNNFKFLGRLFASCLFAVNATAQVTDTLPARHLTLFSKAIDQPIQRHKWEININLIPLFKLQSADNWTYSYLIKRNIIRGTNPGAIRFMVTPYFLGKNQSFFGDNTIKLTNPVTSFFRPAATLGYEWQKISGRFVFFYGADIGWRAEINKFHDNYAKKNDENGVDITGKLSTKSIQNAVMLSPLIGGKYYLNHRFAISLESQIRLLYGKKVQTSSFNGKQISKEILKEPEIASFGYFVLNFSYNL</sequence>
<evidence type="ECO:0000313" key="2">
    <source>
        <dbReference type="EMBL" id="MFD2522946.1"/>
    </source>
</evidence>
<protein>
    <recommendedName>
        <fullName evidence="4">DUF3575 domain-containing protein</fullName>
    </recommendedName>
</protein>
<keyword evidence="1" id="KW-0732">Signal</keyword>
<gene>
    <name evidence="2" type="ORF">ACFSR2_18750</name>
</gene>
<proteinExistence type="predicted"/>
<keyword evidence="3" id="KW-1185">Reference proteome</keyword>
<feature type="chain" id="PRO_5045930023" description="DUF3575 domain-containing protein" evidence="1">
    <location>
        <begin position="24"/>
        <end position="246"/>
    </location>
</feature>
<feature type="signal peptide" evidence="1">
    <location>
        <begin position="1"/>
        <end position="23"/>
    </location>
</feature>
<name>A0ABW5JAY0_9BACT</name>
<reference evidence="3" key="1">
    <citation type="journal article" date="2019" name="Int. J. Syst. Evol. Microbiol.">
        <title>The Global Catalogue of Microorganisms (GCM) 10K type strain sequencing project: providing services to taxonomists for standard genome sequencing and annotation.</title>
        <authorList>
            <consortium name="The Broad Institute Genomics Platform"/>
            <consortium name="The Broad Institute Genome Sequencing Center for Infectious Disease"/>
            <person name="Wu L."/>
            <person name="Ma J."/>
        </authorList>
    </citation>
    <scope>NUCLEOTIDE SEQUENCE [LARGE SCALE GENOMIC DNA]</scope>
    <source>
        <strain evidence="3">KCTC 52344</strain>
    </source>
</reference>
<evidence type="ECO:0000313" key="3">
    <source>
        <dbReference type="Proteomes" id="UP001597510"/>
    </source>
</evidence>
<dbReference type="EMBL" id="JBHULC010000022">
    <property type="protein sequence ID" value="MFD2522946.1"/>
    <property type="molecule type" value="Genomic_DNA"/>
</dbReference>